<keyword evidence="6 8" id="KW-0472">Membrane</keyword>
<evidence type="ECO:0000256" key="3">
    <source>
        <dbReference type="ARBA" id="ARBA00022475"/>
    </source>
</evidence>
<dbReference type="InterPro" id="IPR050366">
    <property type="entry name" value="BP-dependent_transpt_permease"/>
</dbReference>
<dbReference type="PANTHER" id="PTHR43386:SF1">
    <property type="entry name" value="D,D-DIPEPTIDE TRANSPORT SYSTEM PERMEASE PROTEIN DDPC-RELATED"/>
    <property type="match status" value="1"/>
</dbReference>
<comment type="subcellular location">
    <subcellularLocation>
        <location evidence="1 8">Cell membrane</location>
        <topology evidence="1 8">Multi-pass membrane protein</topology>
    </subcellularLocation>
</comment>
<organism evidence="10">
    <name type="scientific">Vecturithrix granuli</name>
    <dbReference type="NCBI Taxonomy" id="1499967"/>
    <lineage>
        <taxon>Bacteria</taxon>
        <taxon>Candidatus Moduliflexota</taxon>
        <taxon>Candidatus Vecturitrichia</taxon>
        <taxon>Candidatus Vecturitrichales</taxon>
        <taxon>Candidatus Vecturitrichaceae</taxon>
        <taxon>Candidatus Vecturithrix</taxon>
    </lineage>
</organism>
<keyword evidence="11" id="KW-1185">Reference proteome</keyword>
<feature type="transmembrane region" description="Helical" evidence="8">
    <location>
        <begin position="30"/>
        <end position="52"/>
    </location>
</feature>
<dbReference type="GO" id="GO:0055085">
    <property type="term" value="P:transmembrane transport"/>
    <property type="evidence" value="ECO:0007669"/>
    <property type="project" value="InterPro"/>
</dbReference>
<evidence type="ECO:0000256" key="7">
    <source>
        <dbReference type="ARBA" id="ARBA00024202"/>
    </source>
</evidence>
<name>A0A081C7I1_VECG1</name>
<dbReference type="Pfam" id="PF12911">
    <property type="entry name" value="OppC_N"/>
    <property type="match status" value="1"/>
</dbReference>
<feature type="transmembrane region" description="Helical" evidence="8">
    <location>
        <begin position="98"/>
        <end position="122"/>
    </location>
</feature>
<dbReference type="PROSITE" id="PS50928">
    <property type="entry name" value="ABC_TM1"/>
    <property type="match status" value="1"/>
</dbReference>
<dbReference type="Proteomes" id="UP000030661">
    <property type="component" value="Unassembled WGS sequence"/>
</dbReference>
<dbReference type="SUPFAM" id="SSF161098">
    <property type="entry name" value="MetI-like"/>
    <property type="match status" value="1"/>
</dbReference>
<dbReference type="InterPro" id="IPR035906">
    <property type="entry name" value="MetI-like_sf"/>
</dbReference>
<dbReference type="GO" id="GO:0005886">
    <property type="term" value="C:plasma membrane"/>
    <property type="evidence" value="ECO:0007669"/>
    <property type="project" value="UniProtKB-SubCell"/>
</dbReference>
<dbReference type="InterPro" id="IPR053385">
    <property type="entry name" value="ABC_transport_permease"/>
</dbReference>
<proteinExistence type="inferred from homology"/>
<dbReference type="eggNOG" id="COG1173">
    <property type="taxonomic scope" value="Bacteria"/>
</dbReference>
<evidence type="ECO:0000259" key="9">
    <source>
        <dbReference type="PROSITE" id="PS50928"/>
    </source>
</evidence>
<dbReference type="InterPro" id="IPR025966">
    <property type="entry name" value="OppC_N"/>
</dbReference>
<feature type="domain" description="ABC transmembrane type-1" evidence="9">
    <location>
        <begin position="96"/>
        <end position="281"/>
    </location>
</feature>
<dbReference type="PANTHER" id="PTHR43386">
    <property type="entry name" value="OLIGOPEPTIDE TRANSPORT SYSTEM PERMEASE PROTEIN APPC"/>
    <property type="match status" value="1"/>
</dbReference>
<protein>
    <submittedName>
        <fullName evidence="10">Binding-protein-dependent transport systems inner membrane component</fullName>
    </submittedName>
</protein>
<feature type="transmembrane region" description="Helical" evidence="8">
    <location>
        <begin position="260"/>
        <end position="281"/>
    </location>
</feature>
<dbReference type="InterPro" id="IPR000515">
    <property type="entry name" value="MetI-like"/>
</dbReference>
<evidence type="ECO:0000256" key="8">
    <source>
        <dbReference type="RuleBase" id="RU363032"/>
    </source>
</evidence>
<evidence type="ECO:0000256" key="5">
    <source>
        <dbReference type="ARBA" id="ARBA00022989"/>
    </source>
</evidence>
<dbReference type="Gene3D" id="1.10.3720.10">
    <property type="entry name" value="MetI-like"/>
    <property type="match status" value="1"/>
</dbReference>
<reference evidence="10" key="1">
    <citation type="journal article" date="2015" name="PeerJ">
        <title>First genomic representation of candidate bacterial phylum KSB3 points to enhanced environmental sensing as a trigger of wastewater bulking.</title>
        <authorList>
            <person name="Sekiguchi Y."/>
            <person name="Ohashi A."/>
            <person name="Parks D.H."/>
            <person name="Yamauchi T."/>
            <person name="Tyson G.W."/>
            <person name="Hugenholtz P."/>
        </authorList>
    </citation>
    <scope>NUCLEOTIDE SEQUENCE [LARGE SCALE GENOMIC DNA]</scope>
</reference>
<feature type="transmembrane region" description="Helical" evidence="8">
    <location>
        <begin position="221"/>
        <end position="240"/>
    </location>
</feature>
<sequence length="296" mass="32608">MKWLQQWKVEHEAFLKELRDTFRQWKRSPLTMIGTFIILGLILVALIAPLLAPYDPITQELQTQRLKAPSAEHLFGTDQLGRDIFSRVVWGSRISLRIAILVALVSGPSGLLLGIISGFFGGKIDEVLMRITDMFLAFPKLILAMAVASALGPNLNNAILAIAVASWPAYARLARGETLVIREHDFIEAVRALGASHARILLRHVLPVCLPTTIVRVSLDMGGIILTAAGLGFIGFGAQPPTPEWGIMVSDGRSFLHEQWWVSTFPGIAILIVVLGFNLLGDGIRDILDPRQKRKL</sequence>
<evidence type="ECO:0000256" key="6">
    <source>
        <dbReference type="ARBA" id="ARBA00023136"/>
    </source>
</evidence>
<keyword evidence="4 8" id="KW-0812">Transmembrane</keyword>
<accession>A0A081C7I1</accession>
<evidence type="ECO:0000256" key="4">
    <source>
        <dbReference type="ARBA" id="ARBA00022692"/>
    </source>
</evidence>
<dbReference type="NCBIfam" id="NF045474">
    <property type="entry name" value="Opp2C"/>
    <property type="match status" value="1"/>
</dbReference>
<keyword evidence="2 8" id="KW-0813">Transport</keyword>
<keyword evidence="3" id="KW-1003">Cell membrane</keyword>
<comment type="similarity">
    <text evidence="7">Belongs to the binding-protein-dependent transport system permease family. OppBC subfamily.</text>
</comment>
<dbReference type="CDD" id="cd06261">
    <property type="entry name" value="TM_PBP2"/>
    <property type="match status" value="1"/>
</dbReference>
<dbReference type="STRING" id="1499967.U27_00433"/>
<evidence type="ECO:0000313" key="10">
    <source>
        <dbReference type="EMBL" id="GAK60536.1"/>
    </source>
</evidence>
<dbReference type="Pfam" id="PF00528">
    <property type="entry name" value="BPD_transp_1"/>
    <property type="match status" value="1"/>
</dbReference>
<evidence type="ECO:0000256" key="1">
    <source>
        <dbReference type="ARBA" id="ARBA00004651"/>
    </source>
</evidence>
<dbReference type="AlphaFoldDB" id="A0A081C7I1"/>
<dbReference type="EMBL" id="DF820473">
    <property type="protein sequence ID" value="GAK60536.1"/>
    <property type="molecule type" value="Genomic_DNA"/>
</dbReference>
<gene>
    <name evidence="10" type="ORF">U27_00433</name>
</gene>
<keyword evidence="5 8" id="KW-1133">Transmembrane helix</keyword>
<evidence type="ECO:0000256" key="2">
    <source>
        <dbReference type="ARBA" id="ARBA00022448"/>
    </source>
</evidence>
<dbReference type="HOGENOM" id="CLU_028518_1_1_0"/>
<evidence type="ECO:0000313" key="11">
    <source>
        <dbReference type="Proteomes" id="UP000030661"/>
    </source>
</evidence>